<protein>
    <submittedName>
        <fullName evidence="1">Uncharacterized protein</fullName>
    </submittedName>
</protein>
<keyword evidence="2" id="KW-1185">Reference proteome</keyword>
<gene>
    <name evidence="1" type="ORF">SAMN04488529_11423</name>
</gene>
<dbReference type="Proteomes" id="UP000198597">
    <property type="component" value="Unassembled WGS sequence"/>
</dbReference>
<dbReference type="OrthoDB" id="981660at2"/>
<organism evidence="1 2">
    <name type="scientific">Clostridium gasigenes</name>
    <dbReference type="NCBI Taxonomy" id="94869"/>
    <lineage>
        <taxon>Bacteria</taxon>
        <taxon>Bacillati</taxon>
        <taxon>Bacillota</taxon>
        <taxon>Clostridia</taxon>
        <taxon>Eubacteriales</taxon>
        <taxon>Clostridiaceae</taxon>
        <taxon>Clostridium</taxon>
    </lineage>
</organism>
<dbReference type="STRING" id="94869.SAMN04488529_11423"/>
<dbReference type="EMBL" id="FNJM01000014">
    <property type="protein sequence ID" value="SDP72982.1"/>
    <property type="molecule type" value="Genomic_DNA"/>
</dbReference>
<sequence length="336" mass="40309">MENISKYDINGLLFKMPLYEKLNIGITKIQKIGRSETRFENFMEYEEEIYEEKYPKDFDEIIDFLLYEDDIYGYCNKCKKENSLKSVKINVDERLLERTLHGQYGDDFDDYDDYRAMFKLNDRIDILLKKHEYFTKSVNCSHKGNHKQIFIYKLELQYGENEEKKLILQKIGQDPSNIEFHNHNIRDKYSKYKNYKNIKSDLNKAVISYENNFAVGGFLYLRRVLEKIVDYKYEEVKCNINVDNQARYEEKKVKFIEKIDILKAELPEHLTENTYIYSILSAGVHSLTEEECSEYFSVVEKSVYFILDELLQLQKRNKLNKKIQKDLNIINSKIKK</sequence>
<proteinExistence type="predicted"/>
<evidence type="ECO:0000313" key="2">
    <source>
        <dbReference type="Proteomes" id="UP000198597"/>
    </source>
</evidence>
<evidence type="ECO:0000313" key="1">
    <source>
        <dbReference type="EMBL" id="SDP72982.1"/>
    </source>
</evidence>
<name>A0A1H0V386_9CLOT</name>
<dbReference type="AlphaFoldDB" id="A0A1H0V386"/>
<accession>A0A1H0V386</accession>
<reference evidence="1 2" key="1">
    <citation type="submission" date="2016-10" db="EMBL/GenBank/DDBJ databases">
        <authorList>
            <person name="de Groot N.N."/>
        </authorList>
    </citation>
    <scope>NUCLEOTIDE SEQUENCE [LARGE SCALE GENOMIC DNA]</scope>
    <source>
        <strain evidence="1 2">DSM 12272</strain>
    </source>
</reference>
<dbReference type="RefSeq" id="WP_089972068.1">
    <property type="nucleotide sequence ID" value="NZ_FNJM01000014.1"/>
</dbReference>